<sequence>MAHIQKRQRGGEVRYYVRWRVDGREKVRSFARARDAETFRRQVEHDQVLGLHVDPSRGAVTFGAYAEEWLRGRRRADGRPLAPRTAELYRYQLDRFLLPALATRPLRSIRTEHVRDMHAGVCEQASPLQAAKAYRLLRVILNTAVEDERITHNPCKLRGAGVERSPERPFVDADLVLALAVAIDERYSCLVLLAGFGGLRLGELLALRRHHIDLERHTVTVAVQTIELKNGERLTTAPKTDAGRRVVHLPAQVAAALAVHLDRYVGPDGDALVFTGPRSSELRRATFYTEWDRARKAVGLDHVHLHDLRHAAGTLAAQTGATTRELMARLGHATPAASHRYQHAATRRDAHIAAALDDMVDRASAASLPLMRGGCGAGALEAPARPPGTTAENAPDQDF</sequence>
<feature type="domain" description="Tyr recombinase" evidence="5">
    <location>
        <begin position="166"/>
        <end position="357"/>
    </location>
</feature>
<keyword evidence="3" id="KW-0233">DNA recombination</keyword>
<dbReference type="Gene3D" id="1.10.443.10">
    <property type="entry name" value="Intergrase catalytic core"/>
    <property type="match status" value="1"/>
</dbReference>
<protein>
    <submittedName>
        <fullName evidence="6">Tyrosine-type recombinase/integrase</fullName>
    </submittedName>
</protein>
<organism evidence="6 7">
    <name type="scientific">Acidiferrimicrobium australe</name>
    <dbReference type="NCBI Taxonomy" id="2664430"/>
    <lineage>
        <taxon>Bacteria</taxon>
        <taxon>Bacillati</taxon>
        <taxon>Actinomycetota</taxon>
        <taxon>Acidimicrobiia</taxon>
        <taxon>Acidimicrobiales</taxon>
        <taxon>Acidimicrobiaceae</taxon>
        <taxon>Acidiferrimicrobium</taxon>
    </lineage>
</organism>
<evidence type="ECO:0000256" key="1">
    <source>
        <dbReference type="ARBA" id="ARBA00008857"/>
    </source>
</evidence>
<dbReference type="PANTHER" id="PTHR30349:SF64">
    <property type="entry name" value="PROPHAGE INTEGRASE INTD-RELATED"/>
    <property type="match status" value="1"/>
</dbReference>
<reference evidence="6 7" key="1">
    <citation type="submission" date="2019-11" db="EMBL/GenBank/DDBJ databases">
        <title>Acidiferrimicrobium australis gen. nov., sp. nov., an acidophilic and obligately heterotrophic, member of the Actinobacteria that catalyses dissimilatory oxido- reduction of iron isolated from metal-rich acidic water in Chile.</title>
        <authorList>
            <person name="Gonzalez D."/>
            <person name="Huber K."/>
            <person name="Hedrich S."/>
            <person name="Rojas-Villalobos C."/>
            <person name="Quatrini R."/>
            <person name="Dinamarca M.A."/>
            <person name="Schwarz A."/>
            <person name="Canales C."/>
            <person name="Nancucheo I."/>
        </authorList>
    </citation>
    <scope>NUCLEOTIDE SEQUENCE [LARGE SCALE GENOMIC DNA]</scope>
    <source>
        <strain evidence="6 7">USS-CCA1</strain>
    </source>
</reference>
<dbReference type="InterPro" id="IPR053876">
    <property type="entry name" value="Phage_int_M"/>
</dbReference>
<evidence type="ECO:0000313" key="6">
    <source>
        <dbReference type="EMBL" id="MST32049.1"/>
    </source>
</evidence>
<dbReference type="InterPro" id="IPR013762">
    <property type="entry name" value="Integrase-like_cat_sf"/>
</dbReference>
<dbReference type="InterPro" id="IPR010998">
    <property type="entry name" value="Integrase_recombinase_N"/>
</dbReference>
<gene>
    <name evidence="6" type="ORF">GHK86_04825</name>
</gene>
<dbReference type="Pfam" id="PF22022">
    <property type="entry name" value="Phage_int_M"/>
    <property type="match status" value="1"/>
</dbReference>
<keyword evidence="2" id="KW-0238">DNA-binding</keyword>
<comment type="caution">
    <text evidence="6">The sequence shown here is derived from an EMBL/GenBank/DDBJ whole genome shotgun (WGS) entry which is preliminary data.</text>
</comment>
<feature type="region of interest" description="Disordered" evidence="4">
    <location>
        <begin position="379"/>
        <end position="399"/>
    </location>
</feature>
<dbReference type="CDD" id="cd01189">
    <property type="entry name" value="INT_ICEBs1_C_like"/>
    <property type="match status" value="1"/>
</dbReference>
<dbReference type="EMBL" id="WJHE01000201">
    <property type="protein sequence ID" value="MST32049.1"/>
    <property type="molecule type" value="Genomic_DNA"/>
</dbReference>
<comment type="similarity">
    <text evidence="1">Belongs to the 'phage' integrase family.</text>
</comment>
<accession>A0ABW9QRJ4</accession>
<dbReference type="InterPro" id="IPR011010">
    <property type="entry name" value="DNA_brk_join_enz"/>
</dbReference>
<evidence type="ECO:0000259" key="5">
    <source>
        <dbReference type="PROSITE" id="PS51898"/>
    </source>
</evidence>
<evidence type="ECO:0000256" key="3">
    <source>
        <dbReference type="ARBA" id="ARBA00023172"/>
    </source>
</evidence>
<dbReference type="PROSITE" id="PS51898">
    <property type="entry name" value="TYR_RECOMBINASE"/>
    <property type="match status" value="1"/>
</dbReference>
<dbReference type="Gene3D" id="1.10.150.130">
    <property type="match status" value="1"/>
</dbReference>
<evidence type="ECO:0000256" key="2">
    <source>
        <dbReference type="ARBA" id="ARBA00023125"/>
    </source>
</evidence>
<dbReference type="Proteomes" id="UP000437736">
    <property type="component" value="Unassembled WGS sequence"/>
</dbReference>
<dbReference type="PANTHER" id="PTHR30349">
    <property type="entry name" value="PHAGE INTEGRASE-RELATED"/>
    <property type="match status" value="1"/>
</dbReference>
<dbReference type="Pfam" id="PF00589">
    <property type="entry name" value="Phage_integrase"/>
    <property type="match status" value="1"/>
</dbReference>
<evidence type="ECO:0000313" key="7">
    <source>
        <dbReference type="Proteomes" id="UP000437736"/>
    </source>
</evidence>
<keyword evidence="7" id="KW-1185">Reference proteome</keyword>
<evidence type="ECO:0000256" key="4">
    <source>
        <dbReference type="SAM" id="MobiDB-lite"/>
    </source>
</evidence>
<dbReference type="InterPro" id="IPR002104">
    <property type="entry name" value="Integrase_catalytic"/>
</dbReference>
<proteinExistence type="inferred from homology"/>
<name>A0ABW9QRJ4_9ACTN</name>
<dbReference type="SUPFAM" id="SSF56349">
    <property type="entry name" value="DNA breaking-rejoining enzymes"/>
    <property type="match status" value="1"/>
</dbReference>
<dbReference type="InterPro" id="IPR050090">
    <property type="entry name" value="Tyrosine_recombinase_XerCD"/>
</dbReference>